<dbReference type="Proteomes" id="UP001157974">
    <property type="component" value="Unassembled WGS sequence"/>
</dbReference>
<dbReference type="InterPro" id="IPR050329">
    <property type="entry name" value="GLI_C2H2-zinc-finger"/>
</dbReference>
<evidence type="ECO:0000256" key="1">
    <source>
        <dbReference type="ARBA" id="ARBA00022723"/>
    </source>
</evidence>
<keyword evidence="2" id="KW-0677">Repeat</keyword>
<evidence type="ECO:0000256" key="4">
    <source>
        <dbReference type="ARBA" id="ARBA00022833"/>
    </source>
</evidence>
<protein>
    <recommendedName>
        <fullName evidence="6">C2H2-type domain-containing protein</fullName>
    </recommendedName>
</protein>
<dbReference type="AlphaFoldDB" id="A0AAV8V1I5"/>
<organism evidence="7 8">
    <name type="scientific">Rhodosorus marinus</name>
    <dbReference type="NCBI Taxonomy" id="101924"/>
    <lineage>
        <taxon>Eukaryota</taxon>
        <taxon>Rhodophyta</taxon>
        <taxon>Stylonematophyceae</taxon>
        <taxon>Stylonematales</taxon>
        <taxon>Stylonemataceae</taxon>
        <taxon>Rhodosorus</taxon>
    </lineage>
</organism>
<sequence length="182" mass="20848">MLYDCPVEGCHTRLLSRQGLKEHRRVHTEELPYECRIKGCNLRFKWRSSEAYHVRKIHQRPEPSRESVTASSSVRSIRSNELIVETGDSPVMKDPLGLEDLLLDDIPDLDFSVDTPFMKMETPIDFTEFGDLRTPVIAAIEFESADSETSRDVESEPMTKQQTDVQDLIWSTLTFASRLSSV</sequence>
<keyword evidence="3 5" id="KW-0863">Zinc-finger</keyword>
<feature type="domain" description="C2H2-type" evidence="6">
    <location>
        <begin position="33"/>
        <end position="63"/>
    </location>
</feature>
<dbReference type="InterPro" id="IPR036236">
    <property type="entry name" value="Znf_C2H2_sf"/>
</dbReference>
<keyword evidence="4" id="KW-0862">Zinc</keyword>
<dbReference type="GO" id="GO:0045944">
    <property type="term" value="P:positive regulation of transcription by RNA polymerase II"/>
    <property type="evidence" value="ECO:0007669"/>
    <property type="project" value="UniProtKB-ARBA"/>
</dbReference>
<dbReference type="PANTHER" id="PTHR19818:SF139">
    <property type="entry name" value="PAIR-RULE PROTEIN ODD-PAIRED"/>
    <property type="match status" value="1"/>
</dbReference>
<dbReference type="GO" id="GO:0000981">
    <property type="term" value="F:DNA-binding transcription factor activity, RNA polymerase II-specific"/>
    <property type="evidence" value="ECO:0007669"/>
    <property type="project" value="TreeGrafter"/>
</dbReference>
<dbReference type="SMART" id="SM00355">
    <property type="entry name" value="ZnF_C2H2"/>
    <property type="match status" value="2"/>
</dbReference>
<dbReference type="PROSITE" id="PS50157">
    <property type="entry name" value="ZINC_FINGER_C2H2_2"/>
    <property type="match status" value="2"/>
</dbReference>
<dbReference type="Gene3D" id="3.30.160.60">
    <property type="entry name" value="Classic Zinc Finger"/>
    <property type="match status" value="1"/>
</dbReference>
<keyword evidence="1" id="KW-0479">Metal-binding</keyword>
<proteinExistence type="predicted"/>
<evidence type="ECO:0000313" key="8">
    <source>
        <dbReference type="Proteomes" id="UP001157974"/>
    </source>
</evidence>
<dbReference type="InterPro" id="IPR013087">
    <property type="entry name" value="Znf_C2H2_type"/>
</dbReference>
<dbReference type="GO" id="GO:0005634">
    <property type="term" value="C:nucleus"/>
    <property type="evidence" value="ECO:0007669"/>
    <property type="project" value="UniProtKB-ARBA"/>
</dbReference>
<name>A0AAV8V1I5_9RHOD</name>
<reference evidence="7 8" key="1">
    <citation type="journal article" date="2023" name="Nat. Commun.">
        <title>Origin of minicircular mitochondrial genomes in red algae.</title>
        <authorList>
            <person name="Lee Y."/>
            <person name="Cho C.H."/>
            <person name="Lee Y.M."/>
            <person name="Park S.I."/>
            <person name="Yang J.H."/>
            <person name="West J.A."/>
            <person name="Bhattacharya D."/>
            <person name="Yoon H.S."/>
        </authorList>
    </citation>
    <scope>NUCLEOTIDE SEQUENCE [LARGE SCALE GENOMIC DNA]</scope>
    <source>
        <strain evidence="7 8">CCMP1338</strain>
        <tissue evidence="7">Whole cell</tissue>
    </source>
</reference>
<evidence type="ECO:0000256" key="2">
    <source>
        <dbReference type="ARBA" id="ARBA00022737"/>
    </source>
</evidence>
<dbReference type="EMBL" id="JAMWBK010000002">
    <property type="protein sequence ID" value="KAJ8907741.1"/>
    <property type="molecule type" value="Genomic_DNA"/>
</dbReference>
<dbReference type="SUPFAM" id="SSF57667">
    <property type="entry name" value="beta-beta-alpha zinc fingers"/>
    <property type="match status" value="1"/>
</dbReference>
<evidence type="ECO:0000256" key="3">
    <source>
        <dbReference type="ARBA" id="ARBA00022771"/>
    </source>
</evidence>
<gene>
    <name evidence="7" type="ORF">NDN08_007847</name>
</gene>
<dbReference type="GO" id="GO:0000978">
    <property type="term" value="F:RNA polymerase II cis-regulatory region sequence-specific DNA binding"/>
    <property type="evidence" value="ECO:0007669"/>
    <property type="project" value="TreeGrafter"/>
</dbReference>
<evidence type="ECO:0000313" key="7">
    <source>
        <dbReference type="EMBL" id="KAJ8907741.1"/>
    </source>
</evidence>
<feature type="domain" description="C2H2-type" evidence="6">
    <location>
        <begin position="3"/>
        <end position="32"/>
    </location>
</feature>
<keyword evidence="8" id="KW-1185">Reference proteome</keyword>
<dbReference type="PANTHER" id="PTHR19818">
    <property type="entry name" value="ZINC FINGER PROTEIN ZIC AND GLI"/>
    <property type="match status" value="1"/>
</dbReference>
<accession>A0AAV8V1I5</accession>
<dbReference type="GO" id="GO:0008270">
    <property type="term" value="F:zinc ion binding"/>
    <property type="evidence" value="ECO:0007669"/>
    <property type="project" value="UniProtKB-KW"/>
</dbReference>
<dbReference type="PROSITE" id="PS00028">
    <property type="entry name" value="ZINC_FINGER_C2H2_1"/>
    <property type="match status" value="2"/>
</dbReference>
<evidence type="ECO:0000256" key="5">
    <source>
        <dbReference type="PROSITE-ProRule" id="PRU00042"/>
    </source>
</evidence>
<comment type="caution">
    <text evidence="7">The sequence shown here is derived from an EMBL/GenBank/DDBJ whole genome shotgun (WGS) entry which is preliminary data.</text>
</comment>
<evidence type="ECO:0000259" key="6">
    <source>
        <dbReference type="PROSITE" id="PS50157"/>
    </source>
</evidence>